<accession>A0A8S0V972</accession>
<dbReference type="GO" id="GO:0005654">
    <property type="term" value="C:nucleoplasm"/>
    <property type="evidence" value="ECO:0007669"/>
    <property type="project" value="UniProtKB-SubCell"/>
</dbReference>
<dbReference type="SMART" id="SM00581">
    <property type="entry name" value="PSP"/>
    <property type="match status" value="1"/>
</dbReference>
<keyword evidence="6" id="KW-0539">Nucleus</keyword>
<feature type="compositionally biased region" description="Low complexity" evidence="8">
    <location>
        <begin position="495"/>
        <end position="524"/>
    </location>
</feature>
<dbReference type="InterPro" id="IPR006568">
    <property type="entry name" value="PSP_pro-rich"/>
</dbReference>
<dbReference type="Proteomes" id="UP000594638">
    <property type="component" value="Unassembled WGS sequence"/>
</dbReference>
<feature type="domain" description="CCHC-type" evidence="9">
    <location>
        <begin position="284"/>
        <end position="300"/>
    </location>
</feature>
<evidence type="ECO:0000313" key="10">
    <source>
        <dbReference type="EMBL" id="CAA3026740.1"/>
    </source>
</evidence>
<comment type="similarity">
    <text evidence="2">Belongs to the ZCCHC8 family.</text>
</comment>
<evidence type="ECO:0000259" key="9">
    <source>
        <dbReference type="PROSITE" id="PS50158"/>
    </source>
</evidence>
<reference evidence="10 11" key="1">
    <citation type="submission" date="2019-12" db="EMBL/GenBank/DDBJ databases">
        <authorList>
            <person name="Alioto T."/>
            <person name="Alioto T."/>
            <person name="Gomez Garrido J."/>
        </authorList>
    </citation>
    <scope>NUCLEOTIDE SEQUENCE [LARGE SCALE GENOMIC DNA]</scope>
</reference>
<feature type="region of interest" description="Disordered" evidence="8">
    <location>
        <begin position="27"/>
        <end position="50"/>
    </location>
</feature>
<dbReference type="Gramene" id="OE9A083124T1">
    <property type="protein sequence ID" value="OE9A083124C1"/>
    <property type="gene ID" value="OE9A083124"/>
</dbReference>
<evidence type="ECO:0000256" key="3">
    <source>
        <dbReference type="ARBA" id="ARBA00022723"/>
    </source>
</evidence>
<sequence length="556" mass="61714">MQPVHFHTWGHMLESMETEDFINLPASSISRSGSENNELHESGCEPSEVDSLPVNSKFRDGINEVISDVVHEKKGALMETDGEKDGFASMSTLPVSFELTEAVAVSDKIACISSVAHAENGFLAVEEKISPNNCKRDETLVSGRGIDASQISGVKRPRLSDDEKQPSVRVNYNYLTRDSKRKLEELLQQWSRWHGQICLSSNDSQEVFVSGEETYFPALCVGVDKPSAVTFWVDNQISNQPSEVFIPLDGNAVPLYDRAYSLALTSTDGSINLDGGLDMLDNSRCFNCGSYSHALKECPKPRDSVTINNARKQHKTRRNQHSGSRNATRYFHSSPGGKYDGLRPGVLDSETRKLLGLRELDPPPWFNRMREIGYPPGYLDPDDEDQPSGITIFADEATKEETEEGEILDPTVAEPSRKMSVKFPGINAPIPENADERPWVAGSSSYNVSRHGSYREYNHSSENLSRRHYHQQRWSSDFEDDGPPGVDPGSRPSNYSHKYGGYDSSYSSPSARSSTSIPRSPSYGRSLSDRGRRSHLVQDGSANCGRYSTAHSSSPR</sequence>
<evidence type="ECO:0000256" key="2">
    <source>
        <dbReference type="ARBA" id="ARBA00007497"/>
    </source>
</evidence>
<dbReference type="Pfam" id="PF04046">
    <property type="entry name" value="PSP"/>
    <property type="match status" value="1"/>
</dbReference>
<dbReference type="AlphaFoldDB" id="A0A8S0V972"/>
<keyword evidence="4 7" id="KW-0863">Zinc-finger</keyword>
<evidence type="ECO:0000313" key="11">
    <source>
        <dbReference type="Proteomes" id="UP000594638"/>
    </source>
</evidence>
<dbReference type="EMBL" id="CACTIH010009177">
    <property type="protein sequence ID" value="CAA3026740.1"/>
    <property type="molecule type" value="Genomic_DNA"/>
</dbReference>
<dbReference type="PROSITE" id="PS50158">
    <property type="entry name" value="ZF_CCHC"/>
    <property type="match status" value="1"/>
</dbReference>
<dbReference type="PANTHER" id="PTHR13316:SF0">
    <property type="entry name" value="ZINC FINGER CCHC DOMAIN-CONTAINING PROTEIN 8"/>
    <property type="match status" value="1"/>
</dbReference>
<evidence type="ECO:0000256" key="8">
    <source>
        <dbReference type="SAM" id="MobiDB-lite"/>
    </source>
</evidence>
<evidence type="ECO:0000256" key="5">
    <source>
        <dbReference type="ARBA" id="ARBA00022833"/>
    </source>
</evidence>
<keyword evidence="11" id="KW-1185">Reference proteome</keyword>
<feature type="compositionally biased region" description="Basic residues" evidence="8">
    <location>
        <begin position="311"/>
        <end position="320"/>
    </location>
</feature>
<dbReference type="InterPro" id="IPR001878">
    <property type="entry name" value="Znf_CCHC"/>
</dbReference>
<keyword evidence="5" id="KW-0862">Zinc</keyword>
<evidence type="ECO:0000256" key="4">
    <source>
        <dbReference type="ARBA" id="ARBA00022771"/>
    </source>
</evidence>
<protein>
    <submittedName>
        <fullName evidence="10">Zinc finger CCHC domain-containing 8-like</fullName>
    </submittedName>
</protein>
<feature type="compositionally biased region" description="Polar residues" evidence="8">
    <location>
        <begin position="27"/>
        <end position="36"/>
    </location>
</feature>
<dbReference type="InterPro" id="IPR052115">
    <property type="entry name" value="NEXT_complex_subunit_ZCCHC8"/>
</dbReference>
<name>A0A8S0V972_OLEEU</name>
<evidence type="ECO:0000256" key="7">
    <source>
        <dbReference type="PROSITE-ProRule" id="PRU00047"/>
    </source>
</evidence>
<feature type="region of interest" description="Disordered" evidence="8">
    <location>
        <begin position="459"/>
        <end position="556"/>
    </location>
</feature>
<dbReference type="OrthoDB" id="885351at2759"/>
<dbReference type="GO" id="GO:0003723">
    <property type="term" value="F:RNA binding"/>
    <property type="evidence" value="ECO:0007669"/>
    <property type="project" value="TreeGrafter"/>
</dbReference>
<organism evidence="10 11">
    <name type="scientific">Olea europaea subsp. europaea</name>
    <dbReference type="NCBI Taxonomy" id="158383"/>
    <lineage>
        <taxon>Eukaryota</taxon>
        <taxon>Viridiplantae</taxon>
        <taxon>Streptophyta</taxon>
        <taxon>Embryophyta</taxon>
        <taxon>Tracheophyta</taxon>
        <taxon>Spermatophyta</taxon>
        <taxon>Magnoliopsida</taxon>
        <taxon>eudicotyledons</taxon>
        <taxon>Gunneridae</taxon>
        <taxon>Pentapetalae</taxon>
        <taxon>asterids</taxon>
        <taxon>lamiids</taxon>
        <taxon>Lamiales</taxon>
        <taxon>Oleaceae</taxon>
        <taxon>Oleeae</taxon>
        <taxon>Olea</taxon>
    </lineage>
</organism>
<comment type="caution">
    <text evidence="10">The sequence shown here is derived from an EMBL/GenBank/DDBJ whole genome shotgun (WGS) entry which is preliminary data.</text>
</comment>
<gene>
    <name evidence="10" type="ORF">OLEA9_A083124</name>
</gene>
<proteinExistence type="inferred from homology"/>
<dbReference type="SUPFAM" id="SSF57756">
    <property type="entry name" value="Retrovirus zinc finger-like domains"/>
    <property type="match status" value="1"/>
</dbReference>
<comment type="subcellular location">
    <subcellularLocation>
        <location evidence="1">Nucleus</location>
        <location evidence="1">Nucleoplasm</location>
    </subcellularLocation>
</comment>
<dbReference type="GO" id="GO:0071013">
    <property type="term" value="C:catalytic step 2 spliceosome"/>
    <property type="evidence" value="ECO:0007669"/>
    <property type="project" value="TreeGrafter"/>
</dbReference>
<evidence type="ECO:0000256" key="6">
    <source>
        <dbReference type="ARBA" id="ARBA00023242"/>
    </source>
</evidence>
<dbReference type="PANTHER" id="PTHR13316">
    <property type="entry name" value="ZINC FINGER, CCHC DOMAIN CONTAINING 8"/>
    <property type="match status" value="1"/>
</dbReference>
<feature type="region of interest" description="Disordered" evidence="8">
    <location>
        <begin position="302"/>
        <end position="343"/>
    </location>
</feature>
<evidence type="ECO:0000256" key="1">
    <source>
        <dbReference type="ARBA" id="ARBA00004642"/>
    </source>
</evidence>
<dbReference type="GO" id="GO:0008270">
    <property type="term" value="F:zinc ion binding"/>
    <property type="evidence" value="ECO:0007669"/>
    <property type="project" value="UniProtKB-KW"/>
</dbReference>
<dbReference type="InterPro" id="IPR036875">
    <property type="entry name" value="Znf_CCHC_sf"/>
</dbReference>
<keyword evidence="3" id="KW-0479">Metal-binding</keyword>